<dbReference type="SUPFAM" id="SSF50978">
    <property type="entry name" value="WD40 repeat-like"/>
    <property type="match status" value="1"/>
</dbReference>
<dbReference type="GO" id="GO:0005680">
    <property type="term" value="C:anaphase-promoting complex"/>
    <property type="evidence" value="ECO:0007669"/>
    <property type="project" value="TreeGrafter"/>
</dbReference>
<dbReference type="AlphaFoldDB" id="A0AAD2A1B0"/>
<evidence type="ECO:0000256" key="3">
    <source>
        <dbReference type="PROSITE-ProRule" id="PRU00221"/>
    </source>
</evidence>
<dbReference type="GO" id="GO:1990757">
    <property type="term" value="F:ubiquitin ligase activator activity"/>
    <property type="evidence" value="ECO:0007669"/>
    <property type="project" value="TreeGrafter"/>
</dbReference>
<evidence type="ECO:0000256" key="2">
    <source>
        <dbReference type="ARBA" id="ARBA00022737"/>
    </source>
</evidence>
<dbReference type="GO" id="GO:1905786">
    <property type="term" value="P:positive regulation of anaphase-promoting complex-dependent catabolic process"/>
    <property type="evidence" value="ECO:0007669"/>
    <property type="project" value="TreeGrafter"/>
</dbReference>
<dbReference type="Proteomes" id="UP000834106">
    <property type="component" value="Chromosome 16"/>
</dbReference>
<dbReference type="SMART" id="SM00320">
    <property type="entry name" value="WD40"/>
    <property type="match status" value="3"/>
</dbReference>
<dbReference type="GO" id="GO:0010997">
    <property type="term" value="F:anaphase-promoting complex binding"/>
    <property type="evidence" value="ECO:0007669"/>
    <property type="project" value="InterPro"/>
</dbReference>
<dbReference type="InterPro" id="IPR001680">
    <property type="entry name" value="WD40_rpt"/>
</dbReference>
<protein>
    <submittedName>
        <fullName evidence="4">Uncharacterized protein</fullName>
    </submittedName>
</protein>
<keyword evidence="5" id="KW-1185">Reference proteome</keyword>
<dbReference type="Gene3D" id="2.130.10.10">
    <property type="entry name" value="YVTN repeat-like/Quinoprotein amine dehydrogenase"/>
    <property type="match status" value="2"/>
</dbReference>
<dbReference type="InterPro" id="IPR019775">
    <property type="entry name" value="WD40_repeat_CS"/>
</dbReference>
<dbReference type="Pfam" id="PF00400">
    <property type="entry name" value="WD40"/>
    <property type="match status" value="3"/>
</dbReference>
<dbReference type="InterPro" id="IPR015943">
    <property type="entry name" value="WD40/YVTN_repeat-like_dom_sf"/>
</dbReference>
<dbReference type="InterPro" id="IPR036322">
    <property type="entry name" value="WD40_repeat_dom_sf"/>
</dbReference>
<sequence length="289" mass="32470">MDENSNRKLQSDWYSPTRLHNSPVEYDFPGDRFIPNRSLMDLDQAYSLLTTLTQKPSKPKFKRESCILDAPNIVNDFYLNIMDWGKANFLAIALGSKLYLWNADNRKTKLLSEVGNGDDYPTGVAWSEDAKTVAAGYRCSKIYLWDAETLKIVRFLTGHQNRVGSVAWSGQILTSGSCDNAIINHDGNQISGLQWNKHHQEILSGHGFGYECQNQLCLWKYPSMCKIGGSMNHTSRVLHLSQSPDGLTVVSAGANETLHFWEVFGPSRDANSRISHLNSLLSLKTSPIR</sequence>
<gene>
    <name evidence="4" type="ORF">FPE_LOCUS26609</name>
</gene>
<dbReference type="GO" id="GO:0031145">
    <property type="term" value="P:anaphase-promoting complex-dependent catabolic process"/>
    <property type="evidence" value="ECO:0007669"/>
    <property type="project" value="TreeGrafter"/>
</dbReference>
<keyword evidence="1 3" id="KW-0853">WD repeat</keyword>
<keyword evidence="2" id="KW-0677">Repeat</keyword>
<evidence type="ECO:0000313" key="4">
    <source>
        <dbReference type="EMBL" id="CAI9779179.1"/>
    </source>
</evidence>
<dbReference type="EMBL" id="OU503051">
    <property type="protein sequence ID" value="CAI9779179.1"/>
    <property type="molecule type" value="Genomic_DNA"/>
</dbReference>
<reference evidence="4" key="1">
    <citation type="submission" date="2023-05" db="EMBL/GenBank/DDBJ databases">
        <authorList>
            <person name="Huff M."/>
        </authorList>
    </citation>
    <scope>NUCLEOTIDE SEQUENCE</scope>
</reference>
<dbReference type="InterPro" id="IPR033010">
    <property type="entry name" value="Cdc20/Fizzy"/>
</dbReference>
<dbReference type="PROSITE" id="PS50082">
    <property type="entry name" value="WD_REPEATS_2"/>
    <property type="match status" value="1"/>
</dbReference>
<organism evidence="4 5">
    <name type="scientific">Fraxinus pennsylvanica</name>
    <dbReference type="NCBI Taxonomy" id="56036"/>
    <lineage>
        <taxon>Eukaryota</taxon>
        <taxon>Viridiplantae</taxon>
        <taxon>Streptophyta</taxon>
        <taxon>Embryophyta</taxon>
        <taxon>Tracheophyta</taxon>
        <taxon>Spermatophyta</taxon>
        <taxon>Magnoliopsida</taxon>
        <taxon>eudicotyledons</taxon>
        <taxon>Gunneridae</taxon>
        <taxon>Pentapetalae</taxon>
        <taxon>asterids</taxon>
        <taxon>lamiids</taxon>
        <taxon>Lamiales</taxon>
        <taxon>Oleaceae</taxon>
        <taxon>Oleeae</taxon>
        <taxon>Fraxinus</taxon>
    </lineage>
</organism>
<evidence type="ECO:0000313" key="5">
    <source>
        <dbReference type="Proteomes" id="UP000834106"/>
    </source>
</evidence>
<dbReference type="PANTHER" id="PTHR19918">
    <property type="entry name" value="CELL DIVISION CYCLE 20 CDC20 FIZZY -RELATED"/>
    <property type="match status" value="1"/>
</dbReference>
<feature type="repeat" description="WD" evidence="3">
    <location>
        <begin position="230"/>
        <end position="263"/>
    </location>
</feature>
<name>A0AAD2A1B0_9LAMI</name>
<proteinExistence type="predicted"/>
<evidence type="ECO:0000256" key="1">
    <source>
        <dbReference type="ARBA" id="ARBA00022574"/>
    </source>
</evidence>
<dbReference type="PROSITE" id="PS00678">
    <property type="entry name" value="WD_REPEATS_1"/>
    <property type="match status" value="1"/>
</dbReference>
<accession>A0AAD2A1B0</accession>
<dbReference type="PANTHER" id="PTHR19918:SF43">
    <property type="entry name" value="CELL DIVISION CYCLE 20.2, COFACTOR OF APC COMPLEX-LIKE ISOFORM X2"/>
    <property type="match status" value="1"/>
</dbReference>